<comment type="function">
    <text evidence="4">Regulates CDK7, the catalytic subunit of the CDK-activating kinase (CAK) enzymatic complex. CAK activates the cyclin-associated kinases CDK1, CDK2, CDK4 and CDK6 by threonine phosphorylation. CAK complexed to the core-TFIIH basal transcription factor activates RNA polymerase II by serine phosphorylation of the repetitive C-terminal domain (CTD) of its large subunit (POLR2A), allowing its escape from the promoter and elongation of the transcripts. Involved in cell cycle control and in RNA transcription by RNA polymerase II. Its expression and activity are constant throughout the cell cycle.</text>
</comment>
<dbReference type="GO" id="GO:0006351">
    <property type="term" value="P:DNA-templated transcription"/>
    <property type="evidence" value="ECO:0007669"/>
    <property type="project" value="InterPro"/>
</dbReference>
<feature type="compositionally biased region" description="Basic and acidic residues" evidence="7">
    <location>
        <begin position="266"/>
        <end position="275"/>
    </location>
</feature>
<dbReference type="InterPro" id="IPR027081">
    <property type="entry name" value="CyclinH/Ccl1"/>
</dbReference>
<organism evidence="9 10">
    <name type="scientific">Molossus molossus</name>
    <name type="common">Pallas' mastiff bat</name>
    <name type="synonym">Vespertilio molossus</name>
    <dbReference type="NCBI Taxonomy" id="27622"/>
    <lineage>
        <taxon>Eukaryota</taxon>
        <taxon>Metazoa</taxon>
        <taxon>Chordata</taxon>
        <taxon>Craniata</taxon>
        <taxon>Vertebrata</taxon>
        <taxon>Euteleostomi</taxon>
        <taxon>Mammalia</taxon>
        <taxon>Eutheria</taxon>
        <taxon>Laurasiatheria</taxon>
        <taxon>Chiroptera</taxon>
        <taxon>Yangochiroptera</taxon>
        <taxon>Molossidae</taxon>
        <taxon>Molossus</taxon>
    </lineage>
</organism>
<dbReference type="InterPro" id="IPR043198">
    <property type="entry name" value="Cyclin/Ssn8"/>
</dbReference>
<dbReference type="GO" id="GO:0016538">
    <property type="term" value="F:cyclin-dependent protein serine/threonine kinase regulator activity"/>
    <property type="evidence" value="ECO:0007669"/>
    <property type="project" value="InterPro"/>
</dbReference>
<evidence type="ECO:0000259" key="8">
    <source>
        <dbReference type="SMART" id="SM00385"/>
    </source>
</evidence>
<dbReference type="InterPro" id="IPR006671">
    <property type="entry name" value="Cyclin_N"/>
</dbReference>
<dbReference type="EMBL" id="JACASF010000003">
    <property type="protein sequence ID" value="KAF6488972.1"/>
    <property type="molecule type" value="Genomic_DNA"/>
</dbReference>
<dbReference type="AlphaFoldDB" id="A0A7J8IYJ1"/>
<evidence type="ECO:0000256" key="3">
    <source>
        <dbReference type="ARBA" id="ARBA00023127"/>
    </source>
</evidence>
<sequence length="287" mass="33474">MYHNSSQKRHWTFASEEQLARLRADANRKFKCKVVANGKVLPNDPVFLEPHEEMTLCKYYEKRLLEFCSVFKPAMPRSVVGTACMYFKRFYLNNSVMEYHPRIIMLTCAFLACKVDEFNVSSLQFVGNLRESPLGQEKALEQILEYELLLIQQLNFHLIVHNPYRPFEGFLIDLKIALTAILSSASRAGITMESYLSESLMLKENRTCLSQLLDIMKSMRNLVKKYEPPRPEEVAVLKQKLERCHSAELALNVITKKRKGYEDDDYISKKSRHEEEEWTDDDLVDSL</sequence>
<protein>
    <recommendedName>
        <fullName evidence="2">Cyclin-H</fullName>
    </recommendedName>
</protein>
<evidence type="ECO:0000256" key="7">
    <source>
        <dbReference type="SAM" id="MobiDB-lite"/>
    </source>
</evidence>
<evidence type="ECO:0000256" key="6">
    <source>
        <dbReference type="RuleBase" id="RU000383"/>
    </source>
</evidence>
<gene>
    <name evidence="9" type="ORF">HJG59_002375</name>
</gene>
<comment type="similarity">
    <text evidence="1">Belongs to the cyclin family. Cyclin C subfamily.</text>
</comment>
<dbReference type="Pfam" id="PF00134">
    <property type="entry name" value="Cyclin_N"/>
    <property type="match status" value="1"/>
</dbReference>
<dbReference type="InterPro" id="IPR036915">
    <property type="entry name" value="Cyclin-like_sf"/>
</dbReference>
<dbReference type="PANTHER" id="PTHR10026">
    <property type="entry name" value="CYCLIN"/>
    <property type="match status" value="1"/>
</dbReference>
<reference evidence="9 10" key="1">
    <citation type="journal article" date="2020" name="Nature">
        <title>Six reference-quality genomes reveal evolution of bat adaptations.</title>
        <authorList>
            <person name="Jebb D."/>
            <person name="Huang Z."/>
            <person name="Pippel M."/>
            <person name="Hughes G.M."/>
            <person name="Lavrichenko K."/>
            <person name="Devanna P."/>
            <person name="Winkler S."/>
            <person name="Jermiin L.S."/>
            <person name="Skirmuntt E.C."/>
            <person name="Katzourakis A."/>
            <person name="Burkitt-Gray L."/>
            <person name="Ray D.A."/>
            <person name="Sullivan K.A.M."/>
            <person name="Roscito J.G."/>
            <person name="Kirilenko B.M."/>
            <person name="Davalos L.M."/>
            <person name="Corthals A.P."/>
            <person name="Power M.L."/>
            <person name="Jones G."/>
            <person name="Ransome R.D."/>
            <person name="Dechmann D.K.N."/>
            <person name="Locatelli A.G."/>
            <person name="Puechmaille S.J."/>
            <person name="Fedrigo O."/>
            <person name="Jarvis E.D."/>
            <person name="Hiller M."/>
            <person name="Vernes S.C."/>
            <person name="Myers E.W."/>
            <person name="Teeling E.C."/>
        </authorList>
    </citation>
    <scope>NUCLEOTIDE SEQUENCE [LARGE SCALE GENOMIC DNA]</scope>
    <source>
        <strain evidence="9">MMolMol1</strain>
        <tissue evidence="9">Muscle</tissue>
    </source>
</reference>
<keyword evidence="10" id="KW-1185">Reference proteome</keyword>
<dbReference type="InterPro" id="IPR013763">
    <property type="entry name" value="Cyclin-like_dom"/>
</dbReference>
<dbReference type="Gene3D" id="1.10.472.10">
    <property type="entry name" value="Cyclin-like"/>
    <property type="match status" value="2"/>
</dbReference>
<dbReference type="FunFam" id="1.10.472.10:FF:000044">
    <property type="entry name" value="cyclin-H isoform X1"/>
    <property type="match status" value="1"/>
</dbReference>
<feature type="compositionally biased region" description="Acidic residues" evidence="7">
    <location>
        <begin position="276"/>
        <end position="287"/>
    </location>
</feature>
<evidence type="ECO:0000313" key="10">
    <source>
        <dbReference type="Proteomes" id="UP000550707"/>
    </source>
</evidence>
<dbReference type="SUPFAM" id="SSF47954">
    <property type="entry name" value="Cyclin-like"/>
    <property type="match status" value="2"/>
</dbReference>
<evidence type="ECO:0000256" key="2">
    <source>
        <dbReference type="ARBA" id="ARBA00019496"/>
    </source>
</evidence>
<evidence type="ECO:0000313" key="9">
    <source>
        <dbReference type="EMBL" id="KAF6488972.1"/>
    </source>
</evidence>
<feature type="domain" description="Cyclin-like" evidence="8">
    <location>
        <begin position="62"/>
        <end position="152"/>
    </location>
</feature>
<dbReference type="SMART" id="SM00385">
    <property type="entry name" value="CYCLIN"/>
    <property type="match status" value="1"/>
</dbReference>
<feature type="region of interest" description="Disordered" evidence="7">
    <location>
        <begin position="265"/>
        <end position="287"/>
    </location>
</feature>
<comment type="subunit">
    <text evidence="5">Associates primarily with CDK7 and MAT1 to form the CAK complex. CAK can further associate with the core-TFIIH to form the TFIIH basal transcription factor.</text>
</comment>
<dbReference type="CDD" id="cd20525">
    <property type="entry name" value="CYCLIN_CCNH_rpt2"/>
    <property type="match status" value="1"/>
</dbReference>
<dbReference type="Proteomes" id="UP000550707">
    <property type="component" value="Unassembled WGS sequence"/>
</dbReference>
<keyword evidence="3 6" id="KW-0195">Cyclin</keyword>
<dbReference type="GO" id="GO:0006357">
    <property type="term" value="P:regulation of transcription by RNA polymerase II"/>
    <property type="evidence" value="ECO:0007669"/>
    <property type="project" value="InterPro"/>
</dbReference>
<dbReference type="GO" id="GO:0070985">
    <property type="term" value="C:transcription factor TFIIK complex"/>
    <property type="evidence" value="ECO:0007669"/>
    <property type="project" value="InterPro"/>
</dbReference>
<comment type="caution">
    <text evidence="9">The sequence shown here is derived from an EMBL/GenBank/DDBJ whole genome shotgun (WGS) entry which is preliminary data.</text>
</comment>
<accession>A0A7J8IYJ1</accession>
<evidence type="ECO:0000256" key="1">
    <source>
        <dbReference type="ARBA" id="ARBA00008638"/>
    </source>
</evidence>
<name>A0A7J8IYJ1_MOLMO</name>
<dbReference type="NCBIfam" id="TIGR00569">
    <property type="entry name" value="ccl1"/>
    <property type="match status" value="1"/>
</dbReference>
<evidence type="ECO:0000256" key="5">
    <source>
        <dbReference type="ARBA" id="ARBA00026042"/>
    </source>
</evidence>
<evidence type="ECO:0000256" key="4">
    <source>
        <dbReference type="ARBA" id="ARBA00025343"/>
    </source>
</evidence>
<proteinExistence type="inferred from homology"/>
<dbReference type="CDD" id="cd20524">
    <property type="entry name" value="CYCLIN_CCNH_rpt1"/>
    <property type="match status" value="1"/>
</dbReference>